<sequence>MESDRVYYVRRAAEERAAALSAPHPKAREAHLEMAEGYDRRLQELGQQETANIVHLVGVA</sequence>
<gene>
    <name evidence="1" type="ORF">LZ538_05420</name>
</gene>
<name>A0ABT0S0W3_9SPHN</name>
<comment type="caution">
    <text evidence="1">The sequence shown here is derived from an EMBL/GenBank/DDBJ whole genome shotgun (WGS) entry which is preliminary data.</text>
</comment>
<evidence type="ECO:0008006" key="3">
    <source>
        <dbReference type="Google" id="ProtNLM"/>
    </source>
</evidence>
<evidence type="ECO:0000313" key="1">
    <source>
        <dbReference type="EMBL" id="MCL6729497.1"/>
    </source>
</evidence>
<protein>
    <recommendedName>
        <fullName evidence="3">Integrase</fullName>
    </recommendedName>
</protein>
<organism evidence="1 2">
    <name type="scientific">Sphingomonas hankyongi</name>
    <dbReference type="NCBI Taxonomy" id="2908209"/>
    <lineage>
        <taxon>Bacteria</taxon>
        <taxon>Pseudomonadati</taxon>
        <taxon>Pseudomonadota</taxon>
        <taxon>Alphaproteobacteria</taxon>
        <taxon>Sphingomonadales</taxon>
        <taxon>Sphingomonadaceae</taxon>
        <taxon>Sphingomonas</taxon>
    </lineage>
</organism>
<dbReference type="EMBL" id="JAMGBE010000002">
    <property type="protein sequence ID" value="MCL6729497.1"/>
    <property type="molecule type" value="Genomic_DNA"/>
</dbReference>
<keyword evidence="2" id="KW-1185">Reference proteome</keyword>
<accession>A0ABT0S0W3</accession>
<reference evidence="1" key="1">
    <citation type="submission" date="2022-05" db="EMBL/GenBank/DDBJ databases">
        <authorList>
            <person name="Jo J.-H."/>
            <person name="Im W.-T."/>
        </authorList>
    </citation>
    <scope>NUCLEOTIDE SEQUENCE</scope>
    <source>
        <strain evidence="1">SE220</strain>
    </source>
</reference>
<evidence type="ECO:0000313" key="2">
    <source>
        <dbReference type="Proteomes" id="UP001165342"/>
    </source>
</evidence>
<dbReference type="RefSeq" id="WP_249830994.1">
    <property type="nucleotide sequence ID" value="NZ_JAMGBE010000002.1"/>
</dbReference>
<proteinExistence type="predicted"/>
<dbReference type="Proteomes" id="UP001165342">
    <property type="component" value="Unassembled WGS sequence"/>
</dbReference>